<dbReference type="InterPro" id="IPR009100">
    <property type="entry name" value="AcylCoA_DH/oxidase_NM_dom_sf"/>
</dbReference>
<evidence type="ECO:0000256" key="1">
    <source>
        <dbReference type="ARBA" id="ARBA00001974"/>
    </source>
</evidence>
<evidence type="ECO:0000259" key="7">
    <source>
        <dbReference type="Pfam" id="PF00441"/>
    </source>
</evidence>
<evidence type="ECO:0000256" key="3">
    <source>
        <dbReference type="ARBA" id="ARBA00022630"/>
    </source>
</evidence>
<evidence type="ECO:0000256" key="5">
    <source>
        <dbReference type="ARBA" id="ARBA00023002"/>
    </source>
</evidence>
<dbReference type="RefSeq" id="WP_254571920.1">
    <property type="nucleotide sequence ID" value="NZ_CP098502.1"/>
</dbReference>
<evidence type="ECO:0000313" key="10">
    <source>
        <dbReference type="EMBL" id="UTI65234.1"/>
    </source>
</evidence>
<dbReference type="Gene3D" id="1.20.140.10">
    <property type="entry name" value="Butyryl-CoA Dehydrogenase, subunit A, domain 3"/>
    <property type="match status" value="1"/>
</dbReference>
<dbReference type="Pfam" id="PF02771">
    <property type="entry name" value="Acyl-CoA_dh_N"/>
    <property type="match status" value="1"/>
</dbReference>
<dbReference type="Gene3D" id="1.10.540.10">
    <property type="entry name" value="Acyl-CoA dehydrogenase/oxidase, N-terminal domain"/>
    <property type="match status" value="1"/>
</dbReference>
<name>A0ABY5DWC9_9ACTN</name>
<accession>A0ABY5DWC9</accession>
<protein>
    <submittedName>
        <fullName evidence="10">Acyl-CoA dehydrogenase family protein</fullName>
    </submittedName>
</protein>
<dbReference type="SUPFAM" id="SSF56645">
    <property type="entry name" value="Acyl-CoA dehydrogenase NM domain-like"/>
    <property type="match status" value="1"/>
</dbReference>
<feature type="domain" description="Acyl-CoA dehydrogenase/oxidase N-terminal" evidence="9">
    <location>
        <begin position="8"/>
        <end position="118"/>
    </location>
</feature>
<dbReference type="InterPro" id="IPR037069">
    <property type="entry name" value="AcylCoA_DH/ox_N_sf"/>
</dbReference>
<keyword evidence="5 6" id="KW-0560">Oxidoreductase</keyword>
<evidence type="ECO:0000259" key="8">
    <source>
        <dbReference type="Pfam" id="PF02770"/>
    </source>
</evidence>
<dbReference type="PANTHER" id="PTHR43292:SF4">
    <property type="entry name" value="ACYL-COA DEHYDROGENASE FADE34"/>
    <property type="match status" value="1"/>
</dbReference>
<dbReference type="InterPro" id="IPR009075">
    <property type="entry name" value="AcylCo_DH/oxidase_C"/>
</dbReference>
<keyword evidence="3 6" id="KW-0285">Flavoprotein</keyword>
<gene>
    <name evidence="10" type="ORF">NBH00_03250</name>
</gene>
<dbReference type="PANTHER" id="PTHR43292">
    <property type="entry name" value="ACYL-COA DEHYDROGENASE"/>
    <property type="match status" value="1"/>
</dbReference>
<dbReference type="InterPro" id="IPR052161">
    <property type="entry name" value="Mycobact_Acyl-CoA_DH"/>
</dbReference>
<keyword evidence="11" id="KW-1185">Reference proteome</keyword>
<sequence length="379" mass="41823">MDLTFAPNEAQFRDELRGWLAANGPGPEPEGEDAQYAWRRDWQRKLHEGGWAGVHWPVEYGGRGATLVESAIFYEELARSGHPLPANVLGLLLGGPTLMVWGTDEQKERYLTPILSAEEIWCQGFSEPDAGSDFAAVKTRAVEQPDGSFRVTGQKVWTSGAQYSKWCMLVARTDSGAAKHKGLTYFLMDMGQPQVQVRPLVQITGESEFNELFLEDAVIPAENVVGGVGNGWKVALTTLMNERAGLAFGLQVRLRVMIDELTQIAAENGQLEDPRVADQLGELHLRCEILRLTAYRGLTATMKYGQPGPEGSLTKWMWSETNQMLTQFAADVVGPEALTMGTKWSYELLRARGNTIEGGTTEILKNIVAERVLGLPKAK</sequence>
<dbReference type="InterPro" id="IPR013786">
    <property type="entry name" value="AcylCoA_DH/ox_N"/>
</dbReference>
<keyword evidence="4 6" id="KW-0274">FAD</keyword>
<dbReference type="Gene3D" id="2.40.110.10">
    <property type="entry name" value="Butyryl-CoA Dehydrogenase, subunit A, domain 2"/>
    <property type="match status" value="1"/>
</dbReference>
<dbReference type="Proteomes" id="UP001056035">
    <property type="component" value="Chromosome"/>
</dbReference>
<dbReference type="SUPFAM" id="SSF47203">
    <property type="entry name" value="Acyl-CoA dehydrogenase C-terminal domain-like"/>
    <property type="match status" value="1"/>
</dbReference>
<dbReference type="Pfam" id="PF00441">
    <property type="entry name" value="Acyl-CoA_dh_1"/>
    <property type="match status" value="1"/>
</dbReference>
<comment type="similarity">
    <text evidence="2 6">Belongs to the acyl-CoA dehydrogenase family.</text>
</comment>
<reference evidence="10 11" key="1">
    <citation type="submission" date="2022-06" db="EMBL/GenBank/DDBJ databases">
        <title>Paraconexibacter antarcticus.</title>
        <authorList>
            <person name="Kim C.S."/>
        </authorList>
    </citation>
    <scope>NUCLEOTIDE SEQUENCE [LARGE SCALE GENOMIC DNA]</scope>
    <source>
        <strain evidence="10 11">02-257</strain>
    </source>
</reference>
<evidence type="ECO:0000256" key="2">
    <source>
        <dbReference type="ARBA" id="ARBA00009347"/>
    </source>
</evidence>
<feature type="domain" description="Acyl-CoA oxidase/dehydrogenase middle" evidence="8">
    <location>
        <begin position="122"/>
        <end position="216"/>
    </location>
</feature>
<dbReference type="Pfam" id="PF02770">
    <property type="entry name" value="Acyl-CoA_dh_M"/>
    <property type="match status" value="1"/>
</dbReference>
<evidence type="ECO:0000256" key="6">
    <source>
        <dbReference type="RuleBase" id="RU362125"/>
    </source>
</evidence>
<comment type="cofactor">
    <cofactor evidence="1 6">
        <name>FAD</name>
        <dbReference type="ChEBI" id="CHEBI:57692"/>
    </cofactor>
</comment>
<feature type="domain" description="Acyl-CoA dehydrogenase/oxidase C-terminal" evidence="7">
    <location>
        <begin position="229"/>
        <end position="373"/>
    </location>
</feature>
<evidence type="ECO:0000259" key="9">
    <source>
        <dbReference type="Pfam" id="PF02771"/>
    </source>
</evidence>
<evidence type="ECO:0000313" key="11">
    <source>
        <dbReference type="Proteomes" id="UP001056035"/>
    </source>
</evidence>
<dbReference type="InterPro" id="IPR046373">
    <property type="entry name" value="Acyl-CoA_Oxase/DH_mid-dom_sf"/>
</dbReference>
<proteinExistence type="inferred from homology"/>
<dbReference type="InterPro" id="IPR006091">
    <property type="entry name" value="Acyl-CoA_Oxase/DH_mid-dom"/>
</dbReference>
<dbReference type="InterPro" id="IPR036250">
    <property type="entry name" value="AcylCo_DH-like_C"/>
</dbReference>
<evidence type="ECO:0000256" key="4">
    <source>
        <dbReference type="ARBA" id="ARBA00022827"/>
    </source>
</evidence>
<organism evidence="10 11">
    <name type="scientific">Paraconexibacter antarcticus</name>
    <dbReference type="NCBI Taxonomy" id="2949664"/>
    <lineage>
        <taxon>Bacteria</taxon>
        <taxon>Bacillati</taxon>
        <taxon>Actinomycetota</taxon>
        <taxon>Thermoleophilia</taxon>
        <taxon>Solirubrobacterales</taxon>
        <taxon>Paraconexibacteraceae</taxon>
        <taxon>Paraconexibacter</taxon>
    </lineage>
</organism>
<dbReference type="EMBL" id="CP098502">
    <property type="protein sequence ID" value="UTI65234.1"/>
    <property type="molecule type" value="Genomic_DNA"/>
</dbReference>